<keyword evidence="3" id="KW-1185">Reference proteome</keyword>
<dbReference type="AlphaFoldDB" id="A0A9N9SA56"/>
<gene>
    <name evidence="2" type="ORF">CHIRRI_LOCUS13899</name>
</gene>
<protein>
    <recommendedName>
        <fullName evidence="4">Lipoprotein</fullName>
    </recommendedName>
</protein>
<organism evidence="2 3">
    <name type="scientific">Chironomus riparius</name>
    <dbReference type="NCBI Taxonomy" id="315576"/>
    <lineage>
        <taxon>Eukaryota</taxon>
        <taxon>Metazoa</taxon>
        <taxon>Ecdysozoa</taxon>
        <taxon>Arthropoda</taxon>
        <taxon>Hexapoda</taxon>
        <taxon>Insecta</taxon>
        <taxon>Pterygota</taxon>
        <taxon>Neoptera</taxon>
        <taxon>Endopterygota</taxon>
        <taxon>Diptera</taxon>
        <taxon>Nematocera</taxon>
        <taxon>Chironomoidea</taxon>
        <taxon>Chironomidae</taxon>
        <taxon>Chironominae</taxon>
        <taxon>Chironomus</taxon>
    </lineage>
</organism>
<feature type="chain" id="PRO_5040184496" description="Lipoprotein" evidence="1">
    <location>
        <begin position="22"/>
        <end position="108"/>
    </location>
</feature>
<evidence type="ECO:0000313" key="2">
    <source>
        <dbReference type="EMBL" id="CAG9811090.1"/>
    </source>
</evidence>
<evidence type="ECO:0000256" key="1">
    <source>
        <dbReference type="SAM" id="SignalP"/>
    </source>
</evidence>
<proteinExistence type="predicted"/>
<name>A0A9N9SA56_9DIPT</name>
<evidence type="ECO:0008006" key="4">
    <source>
        <dbReference type="Google" id="ProtNLM"/>
    </source>
</evidence>
<feature type="signal peptide" evidence="1">
    <location>
        <begin position="1"/>
        <end position="21"/>
    </location>
</feature>
<reference evidence="2" key="2">
    <citation type="submission" date="2022-10" db="EMBL/GenBank/DDBJ databases">
        <authorList>
            <consortium name="ENA_rothamsted_submissions"/>
            <consortium name="culmorum"/>
            <person name="King R."/>
        </authorList>
    </citation>
    <scope>NUCLEOTIDE SEQUENCE</scope>
</reference>
<sequence length="108" mass="11686">MKIIKILAPFLAILILNLTCSTNLIIKTLQDDKRLSNYICKITKDITKAKSDTQDVLIGNLGGNMWSSTINYIAGCVGSDTAVVLSGFKDVLTEKTLRKASVIILALG</sequence>
<keyword evidence="1" id="KW-0732">Signal</keyword>
<reference evidence="2" key="1">
    <citation type="submission" date="2022-01" db="EMBL/GenBank/DDBJ databases">
        <authorList>
            <person name="King R."/>
        </authorList>
    </citation>
    <scope>NUCLEOTIDE SEQUENCE</scope>
</reference>
<dbReference type="Proteomes" id="UP001153620">
    <property type="component" value="Chromosome 4"/>
</dbReference>
<accession>A0A9N9SA56</accession>
<dbReference type="EMBL" id="OU895880">
    <property type="protein sequence ID" value="CAG9811090.1"/>
    <property type="molecule type" value="Genomic_DNA"/>
</dbReference>
<evidence type="ECO:0000313" key="3">
    <source>
        <dbReference type="Proteomes" id="UP001153620"/>
    </source>
</evidence>
<dbReference type="OrthoDB" id="8195814at2759"/>